<dbReference type="InterPro" id="IPR001460">
    <property type="entry name" value="PCN-bd_Tpept"/>
</dbReference>
<sequence length="518" mass="54105">MAFHGVLTAVLTGRLFVLSVLPDWGPAGRAGPGVRLRAQAEHLRTVATDDGRGRILYRNGLPVRTGSDPLFGSVGLPDRWPDPDRPVPEQGRSGLQHRFDRVLASRRAGHVGLLEDAGGRPQGLLYRLAPEPGLDVRTTLDPAWQRVAEAALSEHGVAEGAVVVLDVSTGEALAVASRSRDGGITAVRTYTPGSVFKLVTAAAALESFRFRGGTRFVCRGEADIPGVRMRCWRVHGVQTLAEALADSCDAVFAGVGVRVGRPGFEEMGRRLHLAEPQVQTGFGGRVLAEAEGGRVFAGGGDDNGRMANTAIGQQDVRLSPLVAANLARTIAAGGRWRPVRLALGAERGGRTLAVFPGGDDERVVSPYTAAWLADAMRQAVASSAGTAHALAGLPVASAVKTGTAERPDGRVNAWIAGFAPATAPRIAFCAMVAGERSARAHRQVFGLTSDLLRACARFDPASAAGGVGVTGAAGIIGAAGAARVGELGRDARINPLPSSGIDSMMVRGWRRGKRLPKE</sequence>
<dbReference type="eggNOG" id="COG0768">
    <property type="taxonomic scope" value="Bacteria"/>
</dbReference>
<evidence type="ECO:0000313" key="3">
    <source>
        <dbReference type="Proteomes" id="UP000183508"/>
    </source>
</evidence>
<dbReference type="InterPro" id="IPR012338">
    <property type="entry name" value="Beta-lactam/transpept-like"/>
</dbReference>
<dbReference type="PANTHER" id="PTHR30627">
    <property type="entry name" value="PEPTIDOGLYCAN D,D-TRANSPEPTIDASE"/>
    <property type="match status" value="1"/>
</dbReference>
<evidence type="ECO:0000313" key="2">
    <source>
        <dbReference type="EMBL" id="SFU94089.1"/>
    </source>
</evidence>
<dbReference type="GO" id="GO:0005886">
    <property type="term" value="C:plasma membrane"/>
    <property type="evidence" value="ECO:0007669"/>
    <property type="project" value="TreeGrafter"/>
</dbReference>
<proteinExistence type="predicted"/>
<dbReference type="AlphaFoldDB" id="A0A1I7K9J5"/>
<protein>
    <submittedName>
        <fullName evidence="2">Penicillin binding protein transpeptidase domain-containing protein</fullName>
    </submittedName>
</protein>
<organism evidence="2 3">
    <name type="scientific">Alicyclobacillus macrosporangiidus</name>
    <dbReference type="NCBI Taxonomy" id="392015"/>
    <lineage>
        <taxon>Bacteria</taxon>
        <taxon>Bacillati</taxon>
        <taxon>Bacillota</taxon>
        <taxon>Bacilli</taxon>
        <taxon>Bacillales</taxon>
        <taxon>Alicyclobacillaceae</taxon>
        <taxon>Alicyclobacillus</taxon>
    </lineage>
</organism>
<dbReference type="Pfam" id="PF00905">
    <property type="entry name" value="Transpeptidase"/>
    <property type="match status" value="1"/>
</dbReference>
<dbReference type="Proteomes" id="UP000183508">
    <property type="component" value="Unassembled WGS sequence"/>
</dbReference>
<dbReference type="EMBL" id="FPBV01000014">
    <property type="protein sequence ID" value="SFU94089.1"/>
    <property type="molecule type" value="Genomic_DNA"/>
</dbReference>
<dbReference type="GO" id="GO:0071555">
    <property type="term" value="P:cell wall organization"/>
    <property type="evidence" value="ECO:0007669"/>
    <property type="project" value="TreeGrafter"/>
</dbReference>
<evidence type="ECO:0000259" key="1">
    <source>
        <dbReference type="Pfam" id="PF00905"/>
    </source>
</evidence>
<feature type="domain" description="Penicillin-binding protein transpeptidase" evidence="1">
    <location>
        <begin position="160"/>
        <end position="436"/>
    </location>
</feature>
<dbReference type="InterPro" id="IPR050515">
    <property type="entry name" value="Beta-lactam/transpept"/>
</dbReference>
<dbReference type="SUPFAM" id="SSF56601">
    <property type="entry name" value="beta-lactamase/transpeptidase-like"/>
    <property type="match status" value="1"/>
</dbReference>
<dbReference type="Gene3D" id="3.40.710.10">
    <property type="entry name" value="DD-peptidase/beta-lactamase superfamily"/>
    <property type="match status" value="1"/>
</dbReference>
<dbReference type="STRING" id="392015.SAMN05421543_11488"/>
<reference evidence="3" key="1">
    <citation type="submission" date="2016-10" db="EMBL/GenBank/DDBJ databases">
        <authorList>
            <person name="Varghese N."/>
        </authorList>
    </citation>
    <scope>NUCLEOTIDE SEQUENCE [LARGE SCALE GENOMIC DNA]</scope>
    <source>
        <strain evidence="3">DSM 17980</strain>
    </source>
</reference>
<keyword evidence="3" id="KW-1185">Reference proteome</keyword>
<gene>
    <name evidence="2" type="ORF">SAMN05421543_11488</name>
</gene>
<name>A0A1I7K9J5_9BACL</name>
<dbReference type="GO" id="GO:0008658">
    <property type="term" value="F:penicillin binding"/>
    <property type="evidence" value="ECO:0007669"/>
    <property type="project" value="InterPro"/>
</dbReference>
<dbReference type="PANTHER" id="PTHR30627:SF24">
    <property type="entry name" value="PENICILLIN-BINDING PROTEIN 4B"/>
    <property type="match status" value="1"/>
</dbReference>
<accession>A0A1I7K9J5</accession>
<dbReference type="GO" id="GO:0071972">
    <property type="term" value="F:peptidoglycan L,D-transpeptidase activity"/>
    <property type="evidence" value="ECO:0007669"/>
    <property type="project" value="TreeGrafter"/>
</dbReference>